<keyword evidence="3" id="KW-1185">Reference proteome</keyword>
<feature type="chain" id="PRO_5004711025" evidence="1">
    <location>
        <begin position="24"/>
        <end position="89"/>
    </location>
</feature>
<name>V2WYW1_MONRO</name>
<dbReference type="HOGENOM" id="CLU_2455258_0_0_1"/>
<comment type="caution">
    <text evidence="2">The sequence shown here is derived from an EMBL/GenBank/DDBJ whole genome shotgun (WGS) entry which is preliminary data.</text>
</comment>
<accession>V2WYW1</accession>
<evidence type="ECO:0000256" key="1">
    <source>
        <dbReference type="SAM" id="SignalP"/>
    </source>
</evidence>
<evidence type="ECO:0000313" key="3">
    <source>
        <dbReference type="Proteomes" id="UP000017559"/>
    </source>
</evidence>
<evidence type="ECO:0000313" key="2">
    <source>
        <dbReference type="EMBL" id="ESK85696.1"/>
    </source>
</evidence>
<organism evidence="2 3">
    <name type="scientific">Moniliophthora roreri (strain MCA 2997)</name>
    <name type="common">Cocoa frosty pod rot fungus</name>
    <name type="synonym">Crinipellis roreri</name>
    <dbReference type="NCBI Taxonomy" id="1381753"/>
    <lineage>
        <taxon>Eukaryota</taxon>
        <taxon>Fungi</taxon>
        <taxon>Dikarya</taxon>
        <taxon>Basidiomycota</taxon>
        <taxon>Agaricomycotina</taxon>
        <taxon>Agaricomycetes</taxon>
        <taxon>Agaricomycetidae</taxon>
        <taxon>Agaricales</taxon>
        <taxon>Marasmiineae</taxon>
        <taxon>Marasmiaceae</taxon>
        <taxon>Moniliophthora</taxon>
    </lineage>
</organism>
<dbReference type="EMBL" id="AWSO01001034">
    <property type="protein sequence ID" value="ESK85696.1"/>
    <property type="molecule type" value="Genomic_DNA"/>
</dbReference>
<gene>
    <name evidence="2" type="ORF">Moror_9894</name>
</gene>
<dbReference type="Proteomes" id="UP000017559">
    <property type="component" value="Unassembled WGS sequence"/>
</dbReference>
<protein>
    <submittedName>
        <fullName evidence="2">Uncharacterized protein</fullName>
    </submittedName>
</protein>
<dbReference type="KEGG" id="mrr:Moror_9894"/>
<sequence length="89" mass="9309">MRQKGHSGVFGCCWLWLETGVGGEGGGGVDIDVKTTARDFGDIVIVISDPGNPQKLKLVVPEPLVVAVVVDFGGKQVMWRLSKGNGGDG</sequence>
<keyword evidence="1" id="KW-0732">Signal</keyword>
<proteinExistence type="predicted"/>
<dbReference type="AlphaFoldDB" id="V2WYW1"/>
<feature type="signal peptide" evidence="1">
    <location>
        <begin position="1"/>
        <end position="23"/>
    </location>
</feature>
<reference evidence="2 3" key="1">
    <citation type="journal article" date="2014" name="BMC Genomics">
        <title>Genome and secretome analysis of the hemibiotrophic fungal pathogen, Moniliophthora roreri, which causes frosty pod rot disease of cacao: mechanisms of the biotrophic and necrotrophic phases.</title>
        <authorList>
            <person name="Meinhardt L.W."/>
            <person name="Costa G.G.L."/>
            <person name="Thomazella D.P.T."/>
            <person name="Teixeira P.J.P.L."/>
            <person name="Carazzolle M.F."/>
            <person name="Schuster S.C."/>
            <person name="Carlson J.E."/>
            <person name="Guiltinan M.J."/>
            <person name="Mieczkowski P."/>
            <person name="Farmer A."/>
            <person name="Ramaraj T."/>
            <person name="Crozier J."/>
            <person name="Davis R.E."/>
            <person name="Shao J."/>
            <person name="Melnick R.L."/>
            <person name="Pereira G.A.G."/>
            <person name="Bailey B.A."/>
        </authorList>
    </citation>
    <scope>NUCLEOTIDE SEQUENCE [LARGE SCALE GENOMIC DNA]</scope>
    <source>
        <strain evidence="2 3">MCA 2997</strain>
    </source>
</reference>